<evidence type="ECO:0000313" key="1">
    <source>
        <dbReference type="EMBL" id="KAI8559205.1"/>
    </source>
</evidence>
<dbReference type="Proteomes" id="UP001062846">
    <property type="component" value="Chromosome 4"/>
</dbReference>
<organism evidence="1 2">
    <name type="scientific">Rhododendron molle</name>
    <name type="common">Chinese azalea</name>
    <name type="synonym">Azalea mollis</name>
    <dbReference type="NCBI Taxonomy" id="49168"/>
    <lineage>
        <taxon>Eukaryota</taxon>
        <taxon>Viridiplantae</taxon>
        <taxon>Streptophyta</taxon>
        <taxon>Embryophyta</taxon>
        <taxon>Tracheophyta</taxon>
        <taxon>Spermatophyta</taxon>
        <taxon>Magnoliopsida</taxon>
        <taxon>eudicotyledons</taxon>
        <taxon>Gunneridae</taxon>
        <taxon>Pentapetalae</taxon>
        <taxon>asterids</taxon>
        <taxon>Ericales</taxon>
        <taxon>Ericaceae</taxon>
        <taxon>Ericoideae</taxon>
        <taxon>Rhodoreae</taxon>
        <taxon>Rhododendron</taxon>
    </lineage>
</organism>
<accession>A0ACC0P0T5</accession>
<name>A0ACC0P0T5_RHOML</name>
<protein>
    <submittedName>
        <fullName evidence="1">Uncharacterized protein</fullName>
    </submittedName>
</protein>
<comment type="caution">
    <text evidence="1">The sequence shown here is derived from an EMBL/GenBank/DDBJ whole genome shotgun (WGS) entry which is preliminary data.</text>
</comment>
<sequence>MRFKNLEKFLWETTFHATTWSLWLVRNDLVFNNASWRVEDLGELIKTRIAMWIKAKFDIEVYSVENFKGYLDGMRKVKV</sequence>
<proteinExistence type="predicted"/>
<evidence type="ECO:0000313" key="2">
    <source>
        <dbReference type="Proteomes" id="UP001062846"/>
    </source>
</evidence>
<reference evidence="1" key="1">
    <citation type="submission" date="2022-02" db="EMBL/GenBank/DDBJ databases">
        <title>Plant Genome Project.</title>
        <authorList>
            <person name="Zhang R.-G."/>
        </authorList>
    </citation>
    <scope>NUCLEOTIDE SEQUENCE</scope>
    <source>
        <strain evidence="1">AT1</strain>
    </source>
</reference>
<dbReference type="EMBL" id="CM046391">
    <property type="protein sequence ID" value="KAI8559205.1"/>
    <property type="molecule type" value="Genomic_DNA"/>
</dbReference>
<gene>
    <name evidence="1" type="ORF">RHMOL_Rhmol04G0155100</name>
</gene>
<keyword evidence="2" id="KW-1185">Reference proteome</keyword>